<evidence type="ECO:0000256" key="6">
    <source>
        <dbReference type="ARBA" id="ARBA00022723"/>
    </source>
</evidence>
<evidence type="ECO:0000256" key="5">
    <source>
        <dbReference type="ARBA" id="ARBA00022670"/>
    </source>
</evidence>
<evidence type="ECO:0000256" key="7">
    <source>
        <dbReference type="ARBA" id="ARBA00022801"/>
    </source>
</evidence>
<dbReference type="GO" id="GO:0030145">
    <property type="term" value="F:manganese ion binding"/>
    <property type="evidence" value="ECO:0007669"/>
    <property type="project" value="InterPro"/>
</dbReference>
<organism evidence="15 16">
    <name type="scientific">Hydrogenophilus thermoluteolus</name>
    <name type="common">Pseudomonas hydrogenothermophila</name>
    <dbReference type="NCBI Taxonomy" id="297"/>
    <lineage>
        <taxon>Bacteria</taxon>
        <taxon>Pseudomonadati</taxon>
        <taxon>Pseudomonadota</taxon>
        <taxon>Hydrogenophilia</taxon>
        <taxon>Hydrogenophilales</taxon>
        <taxon>Hydrogenophilaceae</taxon>
        <taxon>Hydrogenophilus</taxon>
    </lineage>
</organism>
<evidence type="ECO:0000256" key="10">
    <source>
        <dbReference type="ARBA" id="ARBA00069363"/>
    </source>
</evidence>
<dbReference type="PANTHER" id="PTHR43226:SF4">
    <property type="entry name" value="XAA-PRO AMINOPEPTIDASE 3"/>
    <property type="match status" value="1"/>
</dbReference>
<dbReference type="Pfam" id="PF05195">
    <property type="entry name" value="AMP_N"/>
    <property type="match status" value="1"/>
</dbReference>
<dbReference type="InterPro" id="IPR036005">
    <property type="entry name" value="Creatinase/aminopeptidase-like"/>
</dbReference>
<keyword evidence="6" id="KW-0479">Metal-binding</keyword>
<dbReference type="FunFam" id="3.90.230.10:FF:000002">
    <property type="entry name" value="Xaa-Pro aminopeptidase 3"/>
    <property type="match status" value="1"/>
</dbReference>
<dbReference type="InterPro" id="IPR000994">
    <property type="entry name" value="Pept_M24"/>
</dbReference>
<dbReference type="Gene3D" id="3.90.230.10">
    <property type="entry name" value="Creatinase/methionine aminopeptidase superfamily"/>
    <property type="match status" value="1"/>
</dbReference>
<comment type="catalytic activity">
    <reaction evidence="1">
        <text>Release of any N-terminal amino acid, including proline, that is linked to proline, even from a dipeptide or tripeptide.</text>
        <dbReference type="EC" id="3.4.11.9"/>
    </reaction>
</comment>
<proteinExistence type="inferred from homology"/>
<evidence type="ECO:0000256" key="12">
    <source>
        <dbReference type="ARBA" id="ARBA00081411"/>
    </source>
</evidence>
<evidence type="ECO:0000259" key="14">
    <source>
        <dbReference type="SMART" id="SM01011"/>
    </source>
</evidence>
<dbReference type="PANTHER" id="PTHR43226">
    <property type="entry name" value="XAA-PRO AMINOPEPTIDASE 3"/>
    <property type="match status" value="1"/>
</dbReference>
<dbReference type="OrthoDB" id="5288399at2"/>
<dbReference type="EMBL" id="AP018558">
    <property type="protein sequence ID" value="BBD77520.1"/>
    <property type="molecule type" value="Genomic_DNA"/>
</dbReference>
<dbReference type="SMART" id="SM01011">
    <property type="entry name" value="AMP_N"/>
    <property type="match status" value="1"/>
</dbReference>
<evidence type="ECO:0000313" key="15">
    <source>
        <dbReference type="EMBL" id="BBD77520.1"/>
    </source>
</evidence>
<keyword evidence="5" id="KW-0645">Protease</keyword>
<dbReference type="CDD" id="cd01087">
    <property type="entry name" value="Prolidase"/>
    <property type="match status" value="1"/>
</dbReference>
<dbReference type="InterPro" id="IPR029149">
    <property type="entry name" value="Creatin/AminoP/Spt16_N"/>
</dbReference>
<evidence type="ECO:0000256" key="11">
    <source>
        <dbReference type="ARBA" id="ARBA00075356"/>
    </source>
</evidence>
<dbReference type="KEGG" id="htl:HPTL_1256"/>
<gene>
    <name evidence="15" type="ORF">HPTL_1256</name>
</gene>
<dbReference type="SUPFAM" id="SSF55920">
    <property type="entry name" value="Creatinase/aminopeptidase"/>
    <property type="match status" value="1"/>
</dbReference>
<evidence type="ECO:0000313" key="16">
    <source>
        <dbReference type="Proteomes" id="UP000262004"/>
    </source>
</evidence>
<keyword evidence="16" id="KW-1185">Reference proteome</keyword>
<evidence type="ECO:0000256" key="8">
    <source>
        <dbReference type="ARBA" id="ARBA00023049"/>
    </source>
</evidence>
<dbReference type="GO" id="GO:0005829">
    <property type="term" value="C:cytosol"/>
    <property type="evidence" value="ECO:0007669"/>
    <property type="project" value="TreeGrafter"/>
</dbReference>
<name>A0A2Z6DYR8_HYDTE</name>
<dbReference type="PRINTS" id="PR00599">
    <property type="entry name" value="MAPEPTIDASE"/>
</dbReference>
<dbReference type="AlphaFoldDB" id="A0A2Z6DYR8"/>
<evidence type="ECO:0000256" key="9">
    <source>
        <dbReference type="ARBA" id="ARBA00023211"/>
    </source>
</evidence>
<keyword evidence="8" id="KW-0482">Metalloprotease</keyword>
<evidence type="ECO:0000256" key="4">
    <source>
        <dbReference type="ARBA" id="ARBA00012574"/>
    </source>
</evidence>
<feature type="domain" description="Aminopeptidase P N-terminal" evidence="14">
    <location>
        <begin position="22"/>
        <end position="157"/>
    </location>
</feature>
<protein>
    <recommendedName>
        <fullName evidence="10">Xaa-Pro aminopeptidase</fullName>
        <ecNumber evidence="4">3.4.11.9</ecNumber>
    </recommendedName>
    <alternativeName>
        <fullName evidence="11">Aminopeptidase P II</fullName>
    </alternativeName>
    <alternativeName>
        <fullName evidence="12">X-Pro aminopeptidase</fullName>
    </alternativeName>
</protein>
<dbReference type="EC" id="3.4.11.9" evidence="4"/>
<dbReference type="Pfam" id="PF00557">
    <property type="entry name" value="Peptidase_M24"/>
    <property type="match status" value="1"/>
</dbReference>
<comment type="similarity">
    <text evidence="3">Belongs to the peptidase M24B family.</text>
</comment>
<keyword evidence="7" id="KW-0378">Hydrolase</keyword>
<evidence type="ECO:0000256" key="1">
    <source>
        <dbReference type="ARBA" id="ARBA00001424"/>
    </source>
</evidence>
<dbReference type="InterPro" id="IPR007865">
    <property type="entry name" value="Aminopep_P_N"/>
</dbReference>
<feature type="region of interest" description="Disordered" evidence="13">
    <location>
        <begin position="1"/>
        <end position="24"/>
    </location>
</feature>
<evidence type="ECO:0000256" key="2">
    <source>
        <dbReference type="ARBA" id="ARBA00001936"/>
    </source>
</evidence>
<accession>A0A2Z6DYR8</accession>
<dbReference type="GO" id="GO:0070006">
    <property type="term" value="F:metalloaminopeptidase activity"/>
    <property type="evidence" value="ECO:0007669"/>
    <property type="project" value="InterPro"/>
</dbReference>
<dbReference type="InterPro" id="IPR001131">
    <property type="entry name" value="Peptidase_M24B_aminopep-P_CS"/>
</dbReference>
<reference evidence="15 16" key="1">
    <citation type="submission" date="2018-04" db="EMBL/GenBank/DDBJ databases">
        <title>Complete genome sequence of Hydrogenophilus thermoluteolus TH-1.</title>
        <authorList>
            <person name="Arai H."/>
        </authorList>
    </citation>
    <scope>NUCLEOTIDE SEQUENCE [LARGE SCALE GENOMIC DNA]</scope>
    <source>
        <strain evidence="15 16">TH-1</strain>
    </source>
</reference>
<dbReference type="PROSITE" id="PS00491">
    <property type="entry name" value="PROLINE_PEPTIDASE"/>
    <property type="match status" value="1"/>
</dbReference>
<comment type="cofactor">
    <cofactor evidence="2">
        <name>Mn(2+)</name>
        <dbReference type="ChEBI" id="CHEBI:29035"/>
    </cofactor>
</comment>
<sequence>MTHTLSATPTQPPQPPVGRLDPDPTPFANRRALILAAMEAAGGGALLLPTAREQRRNRDTHYPFRFDSDFYYLTGFTEPDAWLLLRTFAEPRAVLFCRDRNPEQEKWDGFRLGVERAAAALALDDAFSLDELDTKMPDFLASAANVWAPILEHEAVDARLRQWKSALERKTRQGINPPQAWYDARALIARFRQIKDRYEIACLETSAAIAASAHRAVMQVTRPGITEAALEGKLLATFRELGAEGPAYPPIVASGANACILHYVENRATIPDGALVLIDAGCEYRGYASDITRTFPANGRFSGAQRALYEIVLAAQNAAIAATRPGAPFAAAHDAATRVLVEGLVDLGLLSGEVDTLIAEKRHLRFYPHRTGHWLGLDVHDVGPYQIDGQSITLQPGMVTTIEPGLYIDPAEDIPRDFWGIGIRIEDDALVTETGCTLLTRDVPVAIDEIEALMRGG</sequence>
<evidence type="ECO:0000256" key="3">
    <source>
        <dbReference type="ARBA" id="ARBA00008766"/>
    </source>
</evidence>
<dbReference type="SUPFAM" id="SSF53092">
    <property type="entry name" value="Creatinase/prolidase N-terminal domain"/>
    <property type="match status" value="1"/>
</dbReference>
<dbReference type="InterPro" id="IPR052433">
    <property type="entry name" value="X-Pro_dipept-like"/>
</dbReference>
<dbReference type="InterPro" id="IPR001714">
    <property type="entry name" value="Pept_M24_MAP"/>
</dbReference>
<dbReference type="GO" id="GO:0006508">
    <property type="term" value="P:proteolysis"/>
    <property type="evidence" value="ECO:0007669"/>
    <property type="project" value="UniProtKB-KW"/>
</dbReference>
<keyword evidence="9" id="KW-0464">Manganese</keyword>
<dbReference type="Proteomes" id="UP000262004">
    <property type="component" value="Chromosome"/>
</dbReference>
<evidence type="ECO:0000256" key="13">
    <source>
        <dbReference type="SAM" id="MobiDB-lite"/>
    </source>
</evidence>
<dbReference type="Gene3D" id="3.40.350.10">
    <property type="entry name" value="Creatinase/prolidase N-terminal domain"/>
    <property type="match status" value="1"/>
</dbReference>